<proteinExistence type="predicted"/>
<protein>
    <submittedName>
        <fullName evidence="1">Uncharacterized protein</fullName>
    </submittedName>
</protein>
<dbReference type="EnsemblMetazoa" id="ACOM042365-RA">
    <property type="protein sequence ID" value="ACOM042365-PA.1"/>
    <property type="gene ID" value="ACOM042365"/>
</dbReference>
<name>A0A8W7Q3Q4_ANOCL</name>
<reference evidence="1" key="1">
    <citation type="submission" date="2022-08" db="UniProtKB">
        <authorList>
            <consortium name="EnsemblMetazoa"/>
        </authorList>
    </citation>
    <scope>IDENTIFICATION</scope>
</reference>
<organism evidence="1">
    <name type="scientific">Anopheles coluzzii</name>
    <name type="common">African malaria mosquito</name>
    <dbReference type="NCBI Taxonomy" id="1518534"/>
    <lineage>
        <taxon>Eukaryota</taxon>
        <taxon>Metazoa</taxon>
        <taxon>Ecdysozoa</taxon>
        <taxon>Arthropoda</taxon>
        <taxon>Hexapoda</taxon>
        <taxon>Insecta</taxon>
        <taxon>Pterygota</taxon>
        <taxon>Neoptera</taxon>
        <taxon>Endopterygota</taxon>
        <taxon>Diptera</taxon>
        <taxon>Nematocera</taxon>
        <taxon>Culicoidea</taxon>
        <taxon>Culicidae</taxon>
        <taxon>Anophelinae</taxon>
        <taxon>Anopheles</taxon>
    </lineage>
</organism>
<dbReference type="Proteomes" id="UP000075882">
    <property type="component" value="Unassembled WGS sequence"/>
</dbReference>
<accession>A0A8W7Q3Q4</accession>
<dbReference type="AlphaFoldDB" id="A0A8W7Q3Q4"/>
<sequence length="141" mass="15379">MDRGRLGDVHDLAVRCDDKDEPVQCLQQVRSELLDCEIARIVRDVLSAPRIAETCALESSTHPPDNLPSGNTARIFRYDVVSRMIDALSSCDVIALGSGSSFASSRNSAFSFSRLDRAAFLLFSFIADRVVGPGAFVGRRS</sequence>
<evidence type="ECO:0000313" key="1">
    <source>
        <dbReference type="EnsemblMetazoa" id="ACOM042365-PA.1"/>
    </source>
</evidence>